<dbReference type="PROSITE" id="PS00389">
    <property type="entry name" value="ATPASE_DELTA"/>
    <property type="match status" value="1"/>
</dbReference>
<dbReference type="InterPro" id="IPR000711">
    <property type="entry name" value="ATPase_OSCP/dsu"/>
</dbReference>
<comment type="subcellular location">
    <subcellularLocation>
        <location evidence="1">Membrane</location>
    </subcellularLocation>
</comment>
<gene>
    <name evidence="9" type="ORF">PC115_g15130</name>
</gene>
<evidence type="ECO:0000313" key="10">
    <source>
        <dbReference type="Proteomes" id="UP000774804"/>
    </source>
</evidence>
<dbReference type="Gene3D" id="1.10.520.20">
    <property type="entry name" value="N-terminal domain of the delta subunit of the F1F0-ATP synthase"/>
    <property type="match status" value="1"/>
</dbReference>
<dbReference type="PANTHER" id="PTHR11910">
    <property type="entry name" value="ATP SYNTHASE DELTA CHAIN"/>
    <property type="match status" value="1"/>
</dbReference>
<accession>A0A8T1BKQ8</accession>
<dbReference type="Pfam" id="PF00213">
    <property type="entry name" value="OSCP"/>
    <property type="match status" value="1"/>
</dbReference>
<keyword evidence="7" id="KW-0472">Membrane</keyword>
<dbReference type="GO" id="GO:0046933">
    <property type="term" value="F:proton-transporting ATP synthase activity, rotational mechanism"/>
    <property type="evidence" value="ECO:0007669"/>
    <property type="project" value="InterPro"/>
</dbReference>
<keyword evidence="6" id="KW-0793">Thylakoid</keyword>
<dbReference type="HAMAP" id="MF_01416">
    <property type="entry name" value="ATP_synth_delta_bact"/>
    <property type="match status" value="1"/>
</dbReference>
<dbReference type="EMBL" id="RCMI01000605">
    <property type="protein sequence ID" value="KAG2904010.1"/>
    <property type="molecule type" value="Genomic_DNA"/>
</dbReference>
<keyword evidence="5" id="KW-0406">Ion transport</keyword>
<evidence type="ECO:0000256" key="6">
    <source>
        <dbReference type="ARBA" id="ARBA00023078"/>
    </source>
</evidence>
<keyword evidence="4" id="KW-0375">Hydrogen ion transport</keyword>
<comment type="caution">
    <text evidence="9">The sequence shown here is derived from an EMBL/GenBank/DDBJ whole genome shotgun (WGS) entry which is preliminary data.</text>
</comment>
<dbReference type="PRINTS" id="PR00125">
    <property type="entry name" value="ATPASEDELTA"/>
</dbReference>
<dbReference type="InterPro" id="IPR020781">
    <property type="entry name" value="ATPase_OSCP/d_CS"/>
</dbReference>
<keyword evidence="3" id="KW-0813">Transport</keyword>
<comment type="similarity">
    <text evidence="2">Belongs to the ATPase delta chain family.</text>
</comment>
<evidence type="ECO:0000256" key="3">
    <source>
        <dbReference type="ARBA" id="ARBA00022448"/>
    </source>
</evidence>
<dbReference type="InterPro" id="IPR026015">
    <property type="entry name" value="ATP_synth_OSCP/delta_N_sf"/>
</dbReference>
<evidence type="ECO:0000256" key="8">
    <source>
        <dbReference type="ARBA" id="ARBA00023310"/>
    </source>
</evidence>
<dbReference type="NCBIfam" id="TIGR01145">
    <property type="entry name" value="ATP_synt_delta"/>
    <property type="match status" value="1"/>
</dbReference>
<evidence type="ECO:0000256" key="1">
    <source>
        <dbReference type="ARBA" id="ARBA00004370"/>
    </source>
</evidence>
<evidence type="ECO:0000256" key="7">
    <source>
        <dbReference type="ARBA" id="ARBA00023136"/>
    </source>
</evidence>
<dbReference type="VEuPathDB" id="FungiDB:PC110_g17571"/>
<evidence type="ECO:0000256" key="2">
    <source>
        <dbReference type="ARBA" id="ARBA00007046"/>
    </source>
</evidence>
<reference evidence="9" key="1">
    <citation type="submission" date="2018-10" db="EMBL/GenBank/DDBJ databases">
        <title>Effector identification in a new, highly contiguous assembly of the strawberry crown rot pathogen Phytophthora cactorum.</title>
        <authorList>
            <person name="Armitage A.D."/>
            <person name="Nellist C.F."/>
            <person name="Bates H."/>
            <person name="Vickerstaff R.J."/>
            <person name="Harrison R.J."/>
        </authorList>
    </citation>
    <scope>NUCLEOTIDE SEQUENCE</scope>
    <source>
        <strain evidence="9">4032</strain>
    </source>
</reference>
<dbReference type="GO" id="GO:0016020">
    <property type="term" value="C:membrane"/>
    <property type="evidence" value="ECO:0007669"/>
    <property type="project" value="UniProtKB-SubCell"/>
</dbReference>
<sequence length="349" mass="38260">MDGYRQTLLGRALADALQDIEKELSGDNSDANTAVLEMDGDLLFSLFDEAMQLELLDKRCKDQEKPIKTFTHDSLELTGQVTAFNRFMDDWSVLLAWSRTSRGLRSSKTTRDFSWNGSMLSSTIKNSVRKAAVASTLTRGMAAAASSTKEVEEIGGFGQMTQPKLQLFGLHARYANALYSVAAKQNQLESVEKELLTIEETIAKEPNFASFLHDPTIARASKKEDIAKVMEKAKFSKPVAGLFEVLADNGRLPDAAGGISAFKKLMGAYRGEVQAKVTSADPLTKTQLDQVKKALGARVEKNEKLLLETVVDPEILGGLKVQIGNYFIDLSLATKIDKINTLLANSSQQ</sequence>
<dbReference type="SUPFAM" id="SSF47928">
    <property type="entry name" value="N-terminal domain of the delta subunit of the F1F0-ATP synthase"/>
    <property type="match status" value="1"/>
</dbReference>
<evidence type="ECO:0000313" key="9">
    <source>
        <dbReference type="EMBL" id="KAG2904010.1"/>
    </source>
</evidence>
<dbReference type="Proteomes" id="UP000774804">
    <property type="component" value="Unassembled WGS sequence"/>
</dbReference>
<evidence type="ECO:0000256" key="5">
    <source>
        <dbReference type="ARBA" id="ARBA00023065"/>
    </source>
</evidence>
<proteinExistence type="inferred from homology"/>
<dbReference type="AlphaFoldDB" id="A0A8T1BKQ8"/>
<evidence type="ECO:0000256" key="4">
    <source>
        <dbReference type="ARBA" id="ARBA00022781"/>
    </source>
</evidence>
<organism evidence="9 10">
    <name type="scientific">Phytophthora cactorum</name>
    <dbReference type="NCBI Taxonomy" id="29920"/>
    <lineage>
        <taxon>Eukaryota</taxon>
        <taxon>Sar</taxon>
        <taxon>Stramenopiles</taxon>
        <taxon>Oomycota</taxon>
        <taxon>Peronosporomycetes</taxon>
        <taxon>Peronosporales</taxon>
        <taxon>Peronosporaceae</taxon>
        <taxon>Phytophthora</taxon>
    </lineage>
</organism>
<protein>
    <submittedName>
        <fullName evidence="9">Uncharacterized protein</fullName>
    </submittedName>
</protein>
<dbReference type="VEuPathDB" id="FungiDB:PC110_g17572"/>
<keyword evidence="8" id="KW-0066">ATP synthesis</keyword>
<name>A0A8T1BKQ8_9STRA</name>